<dbReference type="AlphaFoldDB" id="A0A291R0K3"/>
<evidence type="ECO:0000313" key="2">
    <source>
        <dbReference type="EMBL" id="ATL49672.1"/>
    </source>
</evidence>
<dbReference type="SMART" id="SM00850">
    <property type="entry name" value="LytTR"/>
    <property type="match status" value="1"/>
</dbReference>
<organism evidence="2 3">
    <name type="scientific">Chitinophaga caeni</name>
    <dbReference type="NCBI Taxonomy" id="2029983"/>
    <lineage>
        <taxon>Bacteria</taxon>
        <taxon>Pseudomonadati</taxon>
        <taxon>Bacteroidota</taxon>
        <taxon>Chitinophagia</taxon>
        <taxon>Chitinophagales</taxon>
        <taxon>Chitinophagaceae</taxon>
        <taxon>Chitinophaga</taxon>
    </lineage>
</organism>
<reference evidence="2 3" key="1">
    <citation type="submission" date="2017-10" db="EMBL/GenBank/DDBJ databases">
        <title>Paenichitinophaga pekingensis gen. nov., sp. nov., isolated from activated sludge.</title>
        <authorList>
            <person name="Jin D."/>
            <person name="Kong X."/>
            <person name="Deng Y."/>
            <person name="Bai Z."/>
        </authorList>
    </citation>
    <scope>NUCLEOTIDE SEQUENCE [LARGE SCALE GENOMIC DNA]</scope>
    <source>
        <strain evidence="2 3">13</strain>
    </source>
</reference>
<keyword evidence="3" id="KW-1185">Reference proteome</keyword>
<evidence type="ECO:0000313" key="3">
    <source>
        <dbReference type="Proteomes" id="UP000220133"/>
    </source>
</evidence>
<feature type="domain" description="HTH LytTR-type" evidence="1">
    <location>
        <begin position="119"/>
        <end position="212"/>
    </location>
</feature>
<accession>A0A291R0K3</accession>
<dbReference type="PROSITE" id="PS50930">
    <property type="entry name" value="HTH_LYTTR"/>
    <property type="match status" value="1"/>
</dbReference>
<dbReference type="EMBL" id="CP023777">
    <property type="protein sequence ID" value="ATL49672.1"/>
    <property type="molecule type" value="Genomic_DNA"/>
</dbReference>
<evidence type="ECO:0000259" key="1">
    <source>
        <dbReference type="PROSITE" id="PS50930"/>
    </source>
</evidence>
<dbReference type="GO" id="GO:0003677">
    <property type="term" value="F:DNA binding"/>
    <property type="evidence" value="ECO:0007669"/>
    <property type="project" value="InterPro"/>
</dbReference>
<name>A0A291R0K3_9BACT</name>
<dbReference type="Proteomes" id="UP000220133">
    <property type="component" value="Chromosome"/>
</dbReference>
<sequence length="212" mass="23682">MPGFTCVVKVFEAPTCSAPLPLDTSLNCSSNSIQFRYALGLPEVPPLFVARNDVTDGPSNAPVNSLPATFPPLAPGTPDTRALKISLSGLTSVPGLLALFHQLLTRILYLSPVITTLSSRISYFYRDGNNVFIRLITSDDYILNQSLDAIEPRLDKRYFSRVTRYMIANHDAIKAYQPLKQGKLGLTLRPEYREPVYVSKPTARKFKQWFEV</sequence>
<dbReference type="Gene3D" id="2.40.50.1020">
    <property type="entry name" value="LytTr DNA-binding domain"/>
    <property type="match status" value="1"/>
</dbReference>
<dbReference type="KEGG" id="cbae:COR50_00320"/>
<proteinExistence type="predicted"/>
<dbReference type="Pfam" id="PF04397">
    <property type="entry name" value="LytTR"/>
    <property type="match status" value="1"/>
</dbReference>
<protein>
    <recommendedName>
        <fullName evidence="1">HTH LytTR-type domain-containing protein</fullName>
    </recommendedName>
</protein>
<dbReference type="InterPro" id="IPR007492">
    <property type="entry name" value="LytTR_DNA-bd_dom"/>
</dbReference>
<gene>
    <name evidence="2" type="ORF">COR50_00320</name>
</gene>